<protein>
    <submittedName>
        <fullName evidence="2">Uncharacterized protein</fullName>
    </submittedName>
</protein>
<name>A0A494TGX1_SPHPE</name>
<evidence type="ECO:0000256" key="1">
    <source>
        <dbReference type="SAM" id="Phobius"/>
    </source>
</evidence>
<keyword evidence="1" id="KW-0472">Membrane</keyword>
<geneLocation type="plasmid" evidence="2">
    <name>unnamed2</name>
</geneLocation>
<gene>
    <name evidence="2" type="ORF">D3Y57_00940</name>
</gene>
<dbReference type="KEGG" id="spha:D3Y57_00940"/>
<dbReference type="AlphaFoldDB" id="A0A494TGX1"/>
<organism evidence="2 3">
    <name type="scientific">Sphingomonas paeninsulae</name>
    <dbReference type="NCBI Taxonomy" id="2319844"/>
    <lineage>
        <taxon>Bacteria</taxon>
        <taxon>Pseudomonadati</taxon>
        <taxon>Pseudomonadota</taxon>
        <taxon>Alphaproteobacteria</taxon>
        <taxon>Sphingomonadales</taxon>
        <taxon>Sphingomonadaceae</taxon>
        <taxon>Sphingomonas</taxon>
    </lineage>
</organism>
<dbReference type="OrthoDB" id="9858144at2"/>
<proteinExistence type="predicted"/>
<feature type="transmembrane region" description="Helical" evidence="1">
    <location>
        <begin position="52"/>
        <end position="78"/>
    </location>
</feature>
<accession>A0A494TGX1</accession>
<feature type="transmembrane region" description="Helical" evidence="1">
    <location>
        <begin position="90"/>
        <end position="110"/>
    </location>
</feature>
<evidence type="ECO:0000313" key="2">
    <source>
        <dbReference type="EMBL" id="AYJ84688.1"/>
    </source>
</evidence>
<dbReference type="Proteomes" id="UP000276254">
    <property type="component" value="Plasmid unnamed2"/>
</dbReference>
<keyword evidence="3" id="KW-1185">Reference proteome</keyword>
<evidence type="ECO:0000313" key="3">
    <source>
        <dbReference type="Proteomes" id="UP000276254"/>
    </source>
</evidence>
<feature type="transmembrane region" description="Helical" evidence="1">
    <location>
        <begin position="116"/>
        <end position="134"/>
    </location>
</feature>
<keyword evidence="2" id="KW-0614">Plasmid</keyword>
<sequence length="138" mass="14474">MAITMGIIVCTAPPSDVQQTPDYISVTHYGLVGLLANAATGANKILSLLNGLAVAIMGLLAIVALIAALLGVFFYIVGRGLRMSAQWARYIAASIGVVVLLNGLAALWFVQNAAHLADAVSMILSIYVLWVLAAKYTD</sequence>
<reference evidence="2 3" key="1">
    <citation type="submission" date="2018-09" db="EMBL/GenBank/DDBJ databases">
        <title>Sphingomonas peninsula sp. nov., isolated from fildes peninsula, Antarctic soil.</title>
        <authorList>
            <person name="Yingchao G."/>
        </authorList>
    </citation>
    <scope>NUCLEOTIDE SEQUENCE [LARGE SCALE GENOMIC DNA]</scope>
    <source>
        <strain evidence="2 3">YZ-8</strain>
        <plasmid evidence="2 3">unnamed2</plasmid>
    </source>
</reference>
<keyword evidence="1" id="KW-0812">Transmembrane</keyword>
<keyword evidence="1" id="KW-1133">Transmembrane helix</keyword>
<dbReference type="EMBL" id="CP032827">
    <property type="protein sequence ID" value="AYJ84688.1"/>
    <property type="molecule type" value="Genomic_DNA"/>
</dbReference>